<dbReference type="RefSeq" id="WP_183224665.1">
    <property type="nucleotide sequence ID" value="NZ_BMPW01000017.1"/>
</dbReference>
<name>A0A7W5FHL1_9ACTN</name>
<sequence>MSDNQYPVFASGQTLTAADLNLLRAHEYRRDRLVGRAVGFGVNFGLGGVVSGSTLTIQPGLAVDQTGEPLPMPAAGSVPLPPATMTPSYDFITTVPGGFSVVLEASDTIEPVPDCGEAGCAGHAELHTRGVVLRTVAGRVTGTRMDFSADPLLSAQPVALNLDSTPVNSYNTLRDAIATRLTNGTSPLVATGLIARLQATSIAAADLAGAKGYKAGWLNMVLFATLDLLRVEALLRLSGERTTTRPGVVLGWLSQVGGDWVFDCRYRHAWEPPRGLTEAFLGGTCTDPAGRYRSELEALLAGYAPPQPPPAGGGTLPPVRFCPEGSVLIGGRCIHVYMPPRQIPDRWHEVFIDDPLVPVWNPPDTHWDKPWIVYDTEGWNHFADGVIGVSGYVGYPGSAVKDLLATEIESKRGVADIKIINLGEEGRIAGYLPAGGFSPSDTLVLTVNSAGTVVATGRVSAVRNTRDVGSALPAAIGAAAEAKAAADELRAVGATVESRFAAMQAGLTGLGTNLSQLRTDFNAYKGGAFDQGGFGARIGTVESRYDEFSGHGERIATIESQFGEVAGHGERIAGVESTVKEVSKHGERISGVESKVSEVSKHAERIAGVEAKVELLEKIQVGGKSVSGVNATVGKGIADFTETTIAAMRQLSATNKDLRERTAVAERSQARLSAAIATDNPQVISAATLELLGTVSEMVKVSGAGADLGERLDAQLRQLSGLLG</sequence>
<organism evidence="1 2">
    <name type="scientific">Actinoplanes campanulatus</name>
    <dbReference type="NCBI Taxonomy" id="113559"/>
    <lineage>
        <taxon>Bacteria</taxon>
        <taxon>Bacillati</taxon>
        <taxon>Actinomycetota</taxon>
        <taxon>Actinomycetes</taxon>
        <taxon>Micromonosporales</taxon>
        <taxon>Micromonosporaceae</taxon>
        <taxon>Actinoplanes</taxon>
    </lineage>
</organism>
<reference evidence="1 2" key="1">
    <citation type="submission" date="2020-08" db="EMBL/GenBank/DDBJ databases">
        <title>Genomic Encyclopedia of Type Strains, Phase III (KMG-III): the genomes of soil and plant-associated and newly described type strains.</title>
        <authorList>
            <person name="Whitman W."/>
        </authorList>
    </citation>
    <scope>NUCLEOTIDE SEQUENCE [LARGE SCALE GENOMIC DNA]</scope>
    <source>
        <strain evidence="1 2">CECT 3287</strain>
    </source>
</reference>
<accession>A0A7W5FHL1</accession>
<proteinExistence type="predicted"/>
<gene>
    <name evidence="1" type="ORF">FHR83_006291</name>
</gene>
<dbReference type="Proteomes" id="UP000590749">
    <property type="component" value="Unassembled WGS sequence"/>
</dbReference>
<protein>
    <submittedName>
        <fullName evidence="1">Uncharacterized protein</fullName>
    </submittedName>
</protein>
<dbReference type="EMBL" id="JACHXF010000015">
    <property type="protein sequence ID" value="MBB3098592.1"/>
    <property type="molecule type" value="Genomic_DNA"/>
</dbReference>
<comment type="caution">
    <text evidence="1">The sequence shown here is derived from an EMBL/GenBank/DDBJ whole genome shotgun (WGS) entry which is preliminary data.</text>
</comment>
<dbReference type="AlphaFoldDB" id="A0A7W5FHL1"/>
<keyword evidence="2" id="KW-1185">Reference proteome</keyword>
<evidence type="ECO:0000313" key="2">
    <source>
        <dbReference type="Proteomes" id="UP000590749"/>
    </source>
</evidence>
<evidence type="ECO:0000313" key="1">
    <source>
        <dbReference type="EMBL" id="MBB3098592.1"/>
    </source>
</evidence>